<organism evidence="2 3">
    <name type="scientific">Streptomyces beihaiensis</name>
    <dbReference type="NCBI Taxonomy" id="2984495"/>
    <lineage>
        <taxon>Bacteria</taxon>
        <taxon>Bacillati</taxon>
        <taxon>Actinomycetota</taxon>
        <taxon>Actinomycetes</taxon>
        <taxon>Kitasatosporales</taxon>
        <taxon>Streptomycetaceae</taxon>
        <taxon>Streptomyces</taxon>
    </lineage>
</organism>
<evidence type="ECO:0000313" key="2">
    <source>
        <dbReference type="EMBL" id="MCX3060282.1"/>
    </source>
</evidence>
<feature type="domain" description="Beta-lactamase-related" evidence="1">
    <location>
        <begin position="12"/>
        <end position="362"/>
    </location>
</feature>
<dbReference type="InterPro" id="IPR050789">
    <property type="entry name" value="Diverse_Enzym_Activities"/>
</dbReference>
<dbReference type="Gene3D" id="3.40.710.10">
    <property type="entry name" value="DD-peptidase/beta-lactamase superfamily"/>
    <property type="match status" value="1"/>
</dbReference>
<dbReference type="SUPFAM" id="SSF56601">
    <property type="entry name" value="beta-lactamase/transpeptidase-like"/>
    <property type="match status" value="1"/>
</dbReference>
<dbReference type="EMBL" id="JAPHNL010000097">
    <property type="protein sequence ID" value="MCX3060282.1"/>
    <property type="molecule type" value="Genomic_DNA"/>
</dbReference>
<proteinExistence type="predicted"/>
<dbReference type="InterPro" id="IPR001466">
    <property type="entry name" value="Beta-lactam-related"/>
</dbReference>
<comment type="caution">
    <text evidence="2">The sequence shown here is derived from an EMBL/GenBank/DDBJ whole genome shotgun (WGS) entry which is preliminary data.</text>
</comment>
<dbReference type="InterPro" id="IPR012338">
    <property type="entry name" value="Beta-lactam/transpept-like"/>
</dbReference>
<gene>
    <name evidence="2" type="ORF">OFY01_11060</name>
</gene>
<protein>
    <submittedName>
        <fullName evidence="2">Beta-lactamase family protein</fullName>
    </submittedName>
</protein>
<dbReference type="Pfam" id="PF00144">
    <property type="entry name" value="Beta-lactamase"/>
    <property type="match status" value="1"/>
</dbReference>
<dbReference type="PANTHER" id="PTHR43283">
    <property type="entry name" value="BETA-LACTAMASE-RELATED"/>
    <property type="match status" value="1"/>
</dbReference>
<reference evidence="2" key="1">
    <citation type="submission" date="2022-10" db="EMBL/GenBank/DDBJ databases">
        <title>Streptomyces beihaiensis sp. nov., a chitin degrading actinobacterium, isolated from shrimp pond soil.</title>
        <authorList>
            <person name="Xie J."/>
            <person name="Shen N."/>
        </authorList>
    </citation>
    <scope>NUCLEOTIDE SEQUENCE</scope>
    <source>
        <strain evidence="2">GXMU-J5</strain>
    </source>
</reference>
<dbReference type="Proteomes" id="UP001163064">
    <property type="component" value="Unassembled WGS sequence"/>
</dbReference>
<name>A0ABT3TV36_9ACTN</name>
<sequence length="382" mass="40290">MTRTTADSTHLTDVVAPHVAKGPVPGAVALVARGDRAEVAVVGHADTEKTVPLTRDTIFRIFSLTKPVMAAGVLTLVEDGLIGLDSPIAQWLPELAAPQVVREPSAPVDDVVPAARPVTVEDLLTFRAGWGFPTDFSLPAASPLFGLMDPFAPQNVPDPDSWLAALARVPMLYQPGEAWLYNTCSDIQGVLVSRVTGRPLPQYLDERIFRPLGMRDTGFVVPAHRRSRLASLYAPTPEGGARLADAPDGQWNSAPAFPSGAGGLVSTADDLWAFGRMLLAEGDGILSPVSVRQLTTDHLTGGQRAAADLFLEGQGWGYGGSVDVAPREPGQVAGRYGWTGGSGTAAHVTPSTGTVTVLLTQYAMTGPTPQPIMRDVWAYAAS</sequence>
<accession>A0ABT3TV36</accession>
<keyword evidence="3" id="KW-1185">Reference proteome</keyword>
<evidence type="ECO:0000259" key="1">
    <source>
        <dbReference type="Pfam" id="PF00144"/>
    </source>
</evidence>
<evidence type="ECO:0000313" key="3">
    <source>
        <dbReference type="Proteomes" id="UP001163064"/>
    </source>
</evidence>
<dbReference type="RefSeq" id="WP_266598770.1">
    <property type="nucleotide sequence ID" value="NZ_JAPHNL010000097.1"/>
</dbReference>
<dbReference type="PANTHER" id="PTHR43283:SF3">
    <property type="entry name" value="BETA-LACTAMASE FAMILY PROTEIN (AFU_ORTHOLOGUE AFUA_5G07500)"/>
    <property type="match status" value="1"/>
</dbReference>